<accession>A0A0M3HLR4</accession>
<name>A0A0M3HLR4_ASCLU</name>
<keyword evidence="1" id="KW-1185">Reference proteome</keyword>
<organism evidence="1 2">
    <name type="scientific">Ascaris lumbricoides</name>
    <name type="common">Giant roundworm</name>
    <dbReference type="NCBI Taxonomy" id="6252"/>
    <lineage>
        <taxon>Eukaryota</taxon>
        <taxon>Metazoa</taxon>
        <taxon>Ecdysozoa</taxon>
        <taxon>Nematoda</taxon>
        <taxon>Chromadorea</taxon>
        <taxon>Rhabditida</taxon>
        <taxon>Spirurina</taxon>
        <taxon>Ascaridomorpha</taxon>
        <taxon>Ascaridoidea</taxon>
        <taxon>Ascarididae</taxon>
        <taxon>Ascaris</taxon>
    </lineage>
</organism>
<dbReference type="AlphaFoldDB" id="A0A0M3HLR4"/>
<dbReference type="Proteomes" id="UP000036681">
    <property type="component" value="Unplaced"/>
</dbReference>
<reference evidence="2" key="1">
    <citation type="submission" date="2017-02" db="UniProtKB">
        <authorList>
            <consortium name="WormBaseParasite"/>
        </authorList>
    </citation>
    <scope>IDENTIFICATION</scope>
</reference>
<dbReference type="WBParaSite" id="ALUE_0000245901-mRNA-1">
    <property type="protein sequence ID" value="ALUE_0000245901-mRNA-1"/>
    <property type="gene ID" value="ALUE_0000245901"/>
</dbReference>
<proteinExistence type="predicted"/>
<evidence type="ECO:0000313" key="2">
    <source>
        <dbReference type="WBParaSite" id="ALUE_0000245901-mRNA-1"/>
    </source>
</evidence>
<evidence type="ECO:0000313" key="1">
    <source>
        <dbReference type="Proteomes" id="UP000036681"/>
    </source>
</evidence>
<sequence>MAGESFDTNQAFNDIVSQFLLGLNWVKVNIQRINFFLLVSPHLFCEFYSTRNSLCERRREGWLD</sequence>
<protein>
    <submittedName>
        <fullName evidence="2">Uncharacterized protein</fullName>
    </submittedName>
</protein>